<sequence>MAQYRNKNIFKALLLAPIALLVILACLFIVMNHEYNLQAILTVLGVTLLIYLIYCVITVPISYAISVILSRKNRLTFFSIIFGSWLMWAIVSMIGYLLFTGALPTPFWKLFTDWFFYCLAMFVGCCYWGILYLLENRQRNETTRY</sequence>
<organism evidence="2 3">
    <name type="scientific">Acinetobacter wuhouensis</name>
    <dbReference type="NCBI Taxonomy" id="1879050"/>
    <lineage>
        <taxon>Bacteria</taxon>
        <taxon>Pseudomonadati</taxon>
        <taxon>Pseudomonadota</taxon>
        <taxon>Gammaproteobacteria</taxon>
        <taxon>Moraxellales</taxon>
        <taxon>Moraxellaceae</taxon>
        <taxon>Acinetobacter</taxon>
    </lineage>
</organism>
<dbReference type="AlphaFoldDB" id="A0A3G2SYU4"/>
<dbReference type="EMBL" id="CP033133">
    <property type="protein sequence ID" value="AYO53069.1"/>
    <property type="molecule type" value="Genomic_DNA"/>
</dbReference>
<evidence type="ECO:0000313" key="3">
    <source>
        <dbReference type="Proteomes" id="UP000279962"/>
    </source>
</evidence>
<accession>A0A3G2SYU4</accession>
<dbReference type="Proteomes" id="UP000279962">
    <property type="component" value="Chromosome"/>
</dbReference>
<gene>
    <name evidence="2" type="ORF">CDG68_05030</name>
</gene>
<name>A0A3G2SYU4_9GAMM</name>
<evidence type="ECO:0000256" key="1">
    <source>
        <dbReference type="SAM" id="Phobius"/>
    </source>
</evidence>
<proteinExistence type="predicted"/>
<reference evidence="2 3" key="1">
    <citation type="submission" date="2018-10" db="EMBL/GenBank/DDBJ databases">
        <title>The complete genome of Acinetobacter wuhouensis strain WCHAW010062.</title>
        <authorList>
            <person name="Hu Y."/>
            <person name="Long H."/>
            <person name="Feng Y."/>
            <person name="Zong Z."/>
        </authorList>
    </citation>
    <scope>NUCLEOTIDE SEQUENCE [LARGE SCALE GENOMIC DNA]</scope>
    <source>
        <strain evidence="2 3">WCHAW010062</strain>
    </source>
</reference>
<keyword evidence="1" id="KW-0812">Transmembrane</keyword>
<feature type="transmembrane region" description="Helical" evidence="1">
    <location>
        <begin position="75"/>
        <end position="99"/>
    </location>
</feature>
<keyword evidence="1" id="KW-1133">Transmembrane helix</keyword>
<feature type="transmembrane region" description="Helical" evidence="1">
    <location>
        <begin position="12"/>
        <end position="31"/>
    </location>
</feature>
<protein>
    <submittedName>
        <fullName evidence="2">Uncharacterized protein</fullName>
    </submittedName>
</protein>
<feature type="transmembrane region" description="Helical" evidence="1">
    <location>
        <begin position="37"/>
        <end position="63"/>
    </location>
</feature>
<dbReference type="RefSeq" id="WP_087552224.1">
    <property type="nucleotide sequence ID" value="NZ_CP033133.1"/>
</dbReference>
<feature type="transmembrane region" description="Helical" evidence="1">
    <location>
        <begin position="114"/>
        <end position="134"/>
    </location>
</feature>
<dbReference type="PROSITE" id="PS51257">
    <property type="entry name" value="PROKAR_LIPOPROTEIN"/>
    <property type="match status" value="1"/>
</dbReference>
<keyword evidence="1" id="KW-0472">Membrane</keyword>
<evidence type="ECO:0000313" key="2">
    <source>
        <dbReference type="EMBL" id="AYO53069.1"/>
    </source>
</evidence>